<feature type="binding site" evidence="14 15">
    <location>
        <begin position="19"/>
        <end position="21"/>
    </location>
    <ligand>
        <name>substrate</name>
    </ligand>
</feature>
<feature type="binding site" evidence="14 15">
    <location>
        <begin position="57"/>
        <end position="60"/>
    </location>
    <ligand>
        <name>substrate</name>
    </ligand>
</feature>
<evidence type="ECO:0000256" key="15">
    <source>
        <dbReference type="PIRSR" id="PIRSR000724-1"/>
    </source>
</evidence>
<dbReference type="PROSITE" id="PS00111">
    <property type="entry name" value="PGLYCERATE_KINASE"/>
    <property type="match status" value="1"/>
</dbReference>
<proteinExistence type="inferred from homology"/>
<evidence type="ECO:0000313" key="18">
    <source>
        <dbReference type="EMBL" id="AHL22685.1"/>
    </source>
</evidence>
<evidence type="ECO:0000256" key="17">
    <source>
        <dbReference type="RuleBase" id="RU000532"/>
    </source>
</evidence>
<dbReference type="PANTHER" id="PTHR11406">
    <property type="entry name" value="PHOSPHOGLYCERATE KINASE"/>
    <property type="match status" value="1"/>
</dbReference>
<evidence type="ECO:0000256" key="8">
    <source>
        <dbReference type="ARBA" id="ARBA00022490"/>
    </source>
</evidence>
<feature type="binding site" evidence="14">
    <location>
        <position position="114"/>
    </location>
    <ligand>
        <name>substrate</name>
    </ligand>
</feature>
<protein>
    <recommendedName>
        <fullName evidence="7 14">Phosphoglycerate kinase</fullName>
        <ecNumber evidence="6 14">2.7.2.3</ecNumber>
    </recommendedName>
</protein>
<keyword evidence="19" id="KW-1185">Reference proteome</keyword>
<feature type="binding site" evidence="15">
    <location>
        <position position="114"/>
    </location>
    <ligand>
        <name>(2R)-3-phosphoglycerate</name>
        <dbReference type="ChEBI" id="CHEBI:58272"/>
    </ligand>
</feature>
<keyword evidence="8 14" id="KW-0963">Cytoplasm</keyword>
<evidence type="ECO:0000256" key="11">
    <source>
        <dbReference type="ARBA" id="ARBA00022777"/>
    </source>
</evidence>
<evidence type="ECO:0000256" key="1">
    <source>
        <dbReference type="ARBA" id="ARBA00000642"/>
    </source>
</evidence>
<evidence type="ECO:0000256" key="16">
    <source>
        <dbReference type="PIRSR" id="PIRSR000724-2"/>
    </source>
</evidence>
<keyword evidence="12 14" id="KW-0067">ATP-binding</keyword>
<evidence type="ECO:0000256" key="2">
    <source>
        <dbReference type="ARBA" id="ARBA00004496"/>
    </source>
</evidence>
<sequence length="406" mass="45682">MFRLTDFNFHGKTVFLRVDLNSPVENGRITSDARFRAVLPTVKHLVEDGAKVVIGTHQSRPYKGDYITTEQHAEILGELLGREVEYVEDIFGRLARDRIRAMKPGEVLMLENLRFSAEEVFYRPLEECEKTFFVRKLAPLIDYVVNDAFAAAHRSQPSLVGFARLKPMVMGHLMEKEIDALSKAYESDERPRVYVLGGAKVDDSLRVAENVLRKGKADLILTGGLVGHVFTLAKGFNLGDANLEFMEKKGLLELVDWAERILDEFYPYVRTPVDFAVDRDGERVEVDLLSDEKWLFDRYPILDIGSRTVEKYREILLKAKIIVANGPMGVFEREEFAIGTVGVFRAIAKSPAFSVVGGGHSIASIYRYNIKGISHVSTGGGAMLSFFAGEKLPVLEAFRISYELFS</sequence>
<evidence type="ECO:0000256" key="4">
    <source>
        <dbReference type="ARBA" id="ARBA00008982"/>
    </source>
</evidence>
<evidence type="ECO:0000256" key="14">
    <source>
        <dbReference type="HAMAP-Rule" id="MF_00145"/>
    </source>
</evidence>
<evidence type="ECO:0000256" key="7">
    <source>
        <dbReference type="ARBA" id="ARBA00016471"/>
    </source>
</evidence>
<feature type="binding site" evidence="14 16">
    <location>
        <position position="332"/>
    </location>
    <ligand>
        <name>ATP</name>
        <dbReference type="ChEBI" id="CHEBI:30616"/>
    </ligand>
</feature>
<evidence type="ECO:0000256" key="3">
    <source>
        <dbReference type="ARBA" id="ARBA00004838"/>
    </source>
</evidence>
<comment type="subunit">
    <text evidence="14">Monomer.</text>
</comment>
<dbReference type="PANTHER" id="PTHR11406:SF23">
    <property type="entry name" value="PHOSPHOGLYCERATE KINASE 1, CHLOROPLASTIC-RELATED"/>
    <property type="match status" value="1"/>
</dbReference>
<dbReference type="AlphaFoldDB" id="W8P5E7"/>
<dbReference type="GO" id="GO:0005829">
    <property type="term" value="C:cytosol"/>
    <property type="evidence" value="ECO:0007669"/>
    <property type="project" value="TreeGrafter"/>
</dbReference>
<dbReference type="OrthoDB" id="6575at2157"/>
<feature type="binding site" evidence="15">
    <location>
        <position position="154"/>
    </location>
    <ligand>
        <name>(2R)-3-phosphoglycerate</name>
        <dbReference type="ChEBI" id="CHEBI:58272"/>
    </ligand>
</feature>
<dbReference type="KEGG" id="tnu:BD01_1068"/>
<dbReference type="FunFam" id="3.40.50.1260:FF:000012">
    <property type="entry name" value="Phosphoglycerate kinase"/>
    <property type="match status" value="1"/>
</dbReference>
<dbReference type="PIRSF" id="PIRSF000724">
    <property type="entry name" value="Pgk"/>
    <property type="match status" value="1"/>
</dbReference>
<dbReference type="GO" id="GO:0043531">
    <property type="term" value="F:ADP binding"/>
    <property type="evidence" value="ECO:0007669"/>
    <property type="project" value="TreeGrafter"/>
</dbReference>
<dbReference type="GO" id="GO:0006094">
    <property type="term" value="P:gluconeogenesis"/>
    <property type="evidence" value="ECO:0007669"/>
    <property type="project" value="TreeGrafter"/>
</dbReference>
<comment type="subcellular location">
    <subcellularLocation>
        <location evidence="2 14">Cytoplasm</location>
    </subcellularLocation>
</comment>
<dbReference type="EC" id="2.7.2.3" evidence="6 14"/>
<dbReference type="Pfam" id="PF00162">
    <property type="entry name" value="PGK"/>
    <property type="match status" value="1"/>
</dbReference>
<dbReference type="RefSeq" id="WP_042690737.1">
    <property type="nucleotide sequence ID" value="NZ_CP007264.1"/>
</dbReference>
<comment type="similarity">
    <text evidence="4 14 17">Belongs to the phosphoglycerate kinase family.</text>
</comment>
<dbReference type="SUPFAM" id="SSF53748">
    <property type="entry name" value="Phosphoglycerate kinase"/>
    <property type="match status" value="1"/>
</dbReference>
<comment type="pathway">
    <text evidence="3 14">Carbohydrate degradation; glycolysis; pyruvate from D-glyceraldehyde 3-phosphate: step 2/5.</text>
</comment>
<dbReference type="eggNOG" id="arCOG00496">
    <property type="taxonomic scope" value="Archaea"/>
</dbReference>
<evidence type="ECO:0000256" key="5">
    <source>
        <dbReference type="ARBA" id="ARBA00011738"/>
    </source>
</evidence>
<evidence type="ECO:0000256" key="6">
    <source>
        <dbReference type="ARBA" id="ARBA00013061"/>
    </source>
</evidence>
<feature type="binding site" evidence="15">
    <location>
        <position position="34"/>
    </location>
    <ligand>
        <name>(2R)-3-phosphoglycerate</name>
        <dbReference type="ChEBI" id="CHEBI:58272"/>
    </ligand>
</feature>
<dbReference type="InterPro" id="IPR015824">
    <property type="entry name" value="Phosphoglycerate_kinase_N"/>
</dbReference>
<keyword evidence="10 14" id="KW-0547">Nucleotide-binding</keyword>
<dbReference type="EMBL" id="CP007264">
    <property type="protein sequence ID" value="AHL22685.1"/>
    <property type="molecule type" value="Genomic_DNA"/>
</dbReference>
<dbReference type="GO" id="GO:0005524">
    <property type="term" value="F:ATP binding"/>
    <property type="evidence" value="ECO:0007669"/>
    <property type="project" value="UniProtKB-KW"/>
</dbReference>
<dbReference type="HAMAP" id="MF_00145">
    <property type="entry name" value="Phosphoglyc_kinase"/>
    <property type="match status" value="1"/>
</dbReference>
<reference evidence="18 19" key="1">
    <citation type="submission" date="2014-02" db="EMBL/GenBank/DDBJ databases">
        <title>Genome Sequence of an Hyperthermophilic Archaeon, Thermococcus nautili 30-1, producing viral vesicles.</title>
        <authorList>
            <person name="Oberto J."/>
            <person name="Gaudin M."/>
            <person name="Cossu M."/>
            <person name="Gorlas A."/>
            <person name="Slesarev A."/>
            <person name="Marguet E."/>
            <person name="Forterre P."/>
        </authorList>
    </citation>
    <scope>NUCLEOTIDE SEQUENCE [LARGE SCALE GENOMIC DNA]</scope>
    <source>
        <strain evidence="18 19">30-1</strain>
    </source>
</reference>
<organism evidence="18 19">
    <name type="scientific">Thermococcus nautili</name>
    <dbReference type="NCBI Taxonomy" id="195522"/>
    <lineage>
        <taxon>Archaea</taxon>
        <taxon>Methanobacteriati</taxon>
        <taxon>Methanobacteriota</taxon>
        <taxon>Thermococci</taxon>
        <taxon>Thermococcales</taxon>
        <taxon>Thermococcaceae</taxon>
        <taxon>Thermococcus</taxon>
    </lineage>
</organism>
<dbReference type="STRING" id="195522.BD01_1068"/>
<dbReference type="InterPro" id="IPR015911">
    <property type="entry name" value="Phosphoglycerate_kinase_CS"/>
</dbReference>
<feature type="binding site" evidence="14">
    <location>
        <position position="34"/>
    </location>
    <ligand>
        <name>substrate</name>
    </ligand>
</feature>
<dbReference type="HOGENOM" id="CLU_025427_0_2_2"/>
<dbReference type="GO" id="GO:0006096">
    <property type="term" value="P:glycolytic process"/>
    <property type="evidence" value="ECO:0007669"/>
    <property type="project" value="UniProtKB-UniRule"/>
</dbReference>
<feature type="binding site" evidence="14">
    <location>
        <position position="154"/>
    </location>
    <ligand>
        <name>substrate</name>
    </ligand>
</feature>
<dbReference type="FunFam" id="3.40.50.1260:FF:000006">
    <property type="entry name" value="Phosphoglycerate kinase"/>
    <property type="match status" value="1"/>
</dbReference>
<evidence type="ECO:0000256" key="13">
    <source>
        <dbReference type="ARBA" id="ARBA00023152"/>
    </source>
</evidence>
<keyword evidence="11 14" id="KW-0418">Kinase</keyword>
<dbReference type="Gene3D" id="3.40.50.1260">
    <property type="entry name" value="Phosphoglycerate kinase, N-terminal domain"/>
    <property type="match status" value="2"/>
</dbReference>
<comment type="catalytic activity">
    <reaction evidence="1 14 17">
        <text>(2R)-3-phosphoglycerate + ATP = (2R)-3-phospho-glyceroyl phosphate + ADP</text>
        <dbReference type="Rhea" id="RHEA:14801"/>
        <dbReference type="ChEBI" id="CHEBI:30616"/>
        <dbReference type="ChEBI" id="CHEBI:57604"/>
        <dbReference type="ChEBI" id="CHEBI:58272"/>
        <dbReference type="ChEBI" id="CHEBI:456216"/>
        <dbReference type="EC" id="2.7.2.3"/>
    </reaction>
</comment>
<keyword evidence="13 14" id="KW-0324">Glycolysis</keyword>
<feature type="binding site" evidence="14">
    <location>
        <begin position="358"/>
        <end position="361"/>
    </location>
    <ligand>
        <name>ATP</name>
        <dbReference type="ChEBI" id="CHEBI:30616"/>
    </ligand>
</feature>
<gene>
    <name evidence="14" type="primary">pgk</name>
    <name evidence="18" type="ORF">BD01_1068</name>
</gene>
<dbReference type="InterPro" id="IPR036043">
    <property type="entry name" value="Phosphoglycerate_kinase_sf"/>
</dbReference>
<dbReference type="PRINTS" id="PR00477">
    <property type="entry name" value="PHGLYCKINASE"/>
</dbReference>
<name>W8P5E7_9EURY</name>
<accession>W8P5E7</accession>
<dbReference type="GO" id="GO:0004618">
    <property type="term" value="F:phosphoglycerate kinase activity"/>
    <property type="evidence" value="ECO:0007669"/>
    <property type="project" value="UniProtKB-UniRule"/>
</dbReference>
<dbReference type="InterPro" id="IPR001576">
    <property type="entry name" value="Phosphoglycerate_kinase"/>
</dbReference>
<evidence type="ECO:0000256" key="10">
    <source>
        <dbReference type="ARBA" id="ARBA00022741"/>
    </source>
</evidence>
<evidence type="ECO:0000313" key="19">
    <source>
        <dbReference type="Proteomes" id="UP000019434"/>
    </source>
</evidence>
<dbReference type="Proteomes" id="UP000019434">
    <property type="component" value="Chromosome"/>
</dbReference>
<comment type="caution">
    <text evidence="14">Lacks conserved residue(s) required for the propagation of feature annotation.</text>
</comment>
<comment type="subunit">
    <text evidence="5">Homodimer.</text>
</comment>
<evidence type="ECO:0000256" key="12">
    <source>
        <dbReference type="ARBA" id="ARBA00022840"/>
    </source>
</evidence>
<dbReference type="UniPathway" id="UPA00109">
    <property type="reaction ID" value="UER00185"/>
</dbReference>
<keyword evidence="9 14" id="KW-0808">Transferase</keyword>
<evidence type="ECO:0000256" key="9">
    <source>
        <dbReference type="ARBA" id="ARBA00022679"/>
    </source>
</evidence>
<dbReference type="GeneID" id="24957219"/>